<dbReference type="GO" id="GO:0003700">
    <property type="term" value="F:DNA-binding transcription factor activity"/>
    <property type="evidence" value="ECO:0007669"/>
    <property type="project" value="InterPro"/>
</dbReference>
<feature type="domain" description="AMP-dependent synthetase/ligase" evidence="7">
    <location>
        <begin position="9"/>
        <end position="476"/>
    </location>
</feature>
<protein>
    <submittedName>
        <fullName evidence="9">Amino acid adenylation domain protein</fullName>
    </submittedName>
</protein>
<evidence type="ECO:0000256" key="1">
    <source>
        <dbReference type="ARBA" id="ARBA00022490"/>
    </source>
</evidence>
<reference evidence="9 10" key="1">
    <citation type="journal article" date="2011" name="J. Bacteriol.">
        <title>Genome sequence of Chthoniobacter flavus Ellin428, an aerobic heterotrophic soil bacterium.</title>
        <authorList>
            <person name="Kant R."/>
            <person name="van Passel M.W."/>
            <person name="Palva A."/>
            <person name="Lucas S."/>
            <person name="Lapidus A."/>
            <person name="Glavina Del Rio T."/>
            <person name="Dalin E."/>
            <person name="Tice H."/>
            <person name="Bruce D."/>
            <person name="Goodwin L."/>
            <person name="Pitluck S."/>
            <person name="Larimer F.W."/>
            <person name="Land M.L."/>
            <person name="Hauser L."/>
            <person name="Sangwan P."/>
            <person name="de Vos W.M."/>
            <person name="Janssen P.H."/>
            <person name="Smidt H."/>
        </authorList>
    </citation>
    <scope>NUCLEOTIDE SEQUENCE [LARGE SCALE GENOMIC DNA]</scope>
    <source>
        <strain evidence="9 10">Ellin428</strain>
    </source>
</reference>
<dbReference type="InterPro" id="IPR000873">
    <property type="entry name" value="AMP-dep_synth/lig_dom"/>
</dbReference>
<dbReference type="EMBL" id="ABVL01000006">
    <property type="protein sequence ID" value="EDY19852.1"/>
    <property type="molecule type" value="Genomic_DNA"/>
</dbReference>
<comment type="function">
    <text evidence="5">Catalyzes the first step in the D-alanylation of lipoteichoic acid (LTA), the activation of D-alanine and its transfer onto the D-alanyl carrier protein (Dcp) DltC. In an ATP-dependent two-step reaction, forms a high energy D-alanyl-AMP intermediate, followed by transfer of the D-alanyl residue as a thiol ester to the phosphopantheinyl prosthetic group of the Dcp. D-alanylation of LTA plays an important role in modulating the properties of the cell wall in Gram-positive bacteria, influencing the net charge of the cell wall.</text>
</comment>
<dbReference type="GO" id="GO:0016874">
    <property type="term" value="F:ligase activity"/>
    <property type="evidence" value="ECO:0007669"/>
    <property type="project" value="UniProtKB-KW"/>
</dbReference>
<dbReference type="GO" id="GO:0005524">
    <property type="term" value="F:ATP binding"/>
    <property type="evidence" value="ECO:0007669"/>
    <property type="project" value="UniProtKB-KW"/>
</dbReference>
<dbReference type="NCBIfam" id="NF003417">
    <property type="entry name" value="PRK04813.1"/>
    <property type="match status" value="2"/>
</dbReference>
<sequence length="619" mass="67389">MDLLARIDHWGEIAPERAAHISEGRTLTYGELKSQSDALAAWLTEKLGDNRAPIAVIGHKENEMLVAFLGAVKSGHPYVPIDLSIPPQRIERIVQNANAALTLTPAAVREALAEPGSTAQPPPVSGDGPHCFSFPVHSEHPLTPEGREAMLAALRKAARGATGELVGAARDSGAGIDPTSDEVKLSAKFRVVETVENEENEIGFELATTLKADIQVGEDLELLLSPQEFGRVLGLIAAEAMKRRRPGKRGGMPTPVSGDDPYYIIFTSGSTGEPKGVVITLNCLTTFVTWTLGEQKFPELNETFLNQAPFSFDLSVMDLYSSLASGGTLFSVTKEAIANPKVLYQNFANSGITTWVSTPSFAQMCLVEKSFGPAMLPNIRRFWFCGETLAPETAAQLLDRFPNAEVWNTYGPTEATVATTSILVTREVIAQHSPLPVGAVMPGTRIAIMDEQRATVPEGERGEIVIIGPNVSPGYLGRPDLTEKAFFATDGTRAYRTGDWGRTRGGLIFFEGRMDGQIKLHGYRIEIGDIESHLRNLPQISDAVVLVAEKNGKPDSLAGFVVLRERGTGSDFEISLQLKKQLGERLPVYMVPRKFWFLDAFPMTANGKADRRKLAEHLR</sequence>
<dbReference type="InParanoid" id="B4D0J0"/>
<organism evidence="9 10">
    <name type="scientific">Chthoniobacter flavus Ellin428</name>
    <dbReference type="NCBI Taxonomy" id="497964"/>
    <lineage>
        <taxon>Bacteria</taxon>
        <taxon>Pseudomonadati</taxon>
        <taxon>Verrucomicrobiota</taxon>
        <taxon>Spartobacteria</taxon>
        <taxon>Chthoniobacterales</taxon>
        <taxon>Chthoniobacteraceae</taxon>
        <taxon>Chthoniobacter</taxon>
    </lineage>
</organism>
<dbReference type="eggNOG" id="COG1020">
    <property type="taxonomic scope" value="Bacteria"/>
</dbReference>
<evidence type="ECO:0000259" key="7">
    <source>
        <dbReference type="Pfam" id="PF00501"/>
    </source>
</evidence>
<comment type="caution">
    <text evidence="9">The sequence shown here is derived from an EMBL/GenBank/DDBJ whole genome shotgun (WGS) entry which is preliminary data.</text>
</comment>
<dbReference type="SUPFAM" id="SSF56801">
    <property type="entry name" value="Acetyl-CoA synthetase-like"/>
    <property type="match status" value="1"/>
</dbReference>
<keyword evidence="4" id="KW-0067">ATP-binding</keyword>
<dbReference type="Gene3D" id="3.40.50.12780">
    <property type="entry name" value="N-terminal domain of ligase-like"/>
    <property type="match status" value="2"/>
</dbReference>
<comment type="similarity">
    <text evidence="6">Belongs to the ATP-dependent AMP-binding enzyme family. DltA subfamily.</text>
</comment>
<dbReference type="AlphaFoldDB" id="B4D0J0"/>
<dbReference type="InterPro" id="IPR020845">
    <property type="entry name" value="AMP-binding_CS"/>
</dbReference>
<dbReference type="SUPFAM" id="SSF69705">
    <property type="entry name" value="Transcription factor NusA, N-terminal domain"/>
    <property type="match status" value="1"/>
</dbReference>
<dbReference type="RefSeq" id="WP_006979766.1">
    <property type="nucleotide sequence ID" value="NZ_ABVL01000006.1"/>
</dbReference>
<dbReference type="Proteomes" id="UP000005824">
    <property type="component" value="Unassembled WGS sequence"/>
</dbReference>
<evidence type="ECO:0000256" key="2">
    <source>
        <dbReference type="ARBA" id="ARBA00022598"/>
    </source>
</evidence>
<dbReference type="InterPro" id="IPR045851">
    <property type="entry name" value="AMP-bd_C_sf"/>
</dbReference>
<evidence type="ECO:0000313" key="9">
    <source>
        <dbReference type="EMBL" id="EDY19852.1"/>
    </source>
</evidence>
<dbReference type="PANTHER" id="PTHR45398:SF1">
    <property type="entry name" value="ENZYME, PUTATIVE (JCVI)-RELATED"/>
    <property type="match status" value="1"/>
</dbReference>
<dbReference type="InterPro" id="IPR025110">
    <property type="entry name" value="AMP-bd_C"/>
</dbReference>
<dbReference type="PROSITE" id="PS00455">
    <property type="entry name" value="AMP_BINDING"/>
    <property type="match status" value="1"/>
</dbReference>
<dbReference type="Pfam" id="PF00501">
    <property type="entry name" value="AMP-binding"/>
    <property type="match status" value="1"/>
</dbReference>
<feature type="domain" description="AMP-binding enzyme C-terminal" evidence="8">
    <location>
        <begin position="530"/>
        <end position="608"/>
    </location>
</feature>
<evidence type="ECO:0000256" key="6">
    <source>
        <dbReference type="ARBA" id="ARBA00061336"/>
    </source>
</evidence>
<dbReference type="GO" id="GO:0031554">
    <property type="term" value="P:regulation of termination of DNA-templated transcription"/>
    <property type="evidence" value="ECO:0007669"/>
    <property type="project" value="InterPro"/>
</dbReference>
<evidence type="ECO:0000256" key="5">
    <source>
        <dbReference type="ARBA" id="ARBA00054605"/>
    </source>
</evidence>
<keyword evidence="2" id="KW-0436">Ligase</keyword>
<evidence type="ECO:0000259" key="8">
    <source>
        <dbReference type="Pfam" id="PF13193"/>
    </source>
</evidence>
<dbReference type="Gene3D" id="3.30.300.30">
    <property type="match status" value="1"/>
</dbReference>
<dbReference type="STRING" id="497964.CfE428DRAFT_2441"/>
<dbReference type="FunFam" id="3.30.300.30:FF:000012">
    <property type="entry name" value="D-alanine--D-alanyl carrier protein ligase"/>
    <property type="match status" value="1"/>
</dbReference>
<evidence type="ECO:0000256" key="4">
    <source>
        <dbReference type="ARBA" id="ARBA00022840"/>
    </source>
</evidence>
<dbReference type="CDD" id="cd05945">
    <property type="entry name" value="DltA"/>
    <property type="match status" value="1"/>
</dbReference>
<gene>
    <name evidence="9" type="ORF">CfE428DRAFT_2441</name>
</gene>
<accession>B4D0J0</accession>
<dbReference type="InterPro" id="IPR042099">
    <property type="entry name" value="ANL_N_sf"/>
</dbReference>
<dbReference type="PANTHER" id="PTHR45398">
    <property type="match status" value="1"/>
</dbReference>
<evidence type="ECO:0000313" key="10">
    <source>
        <dbReference type="Proteomes" id="UP000005824"/>
    </source>
</evidence>
<keyword evidence="3" id="KW-0547">Nucleotide-binding</keyword>
<proteinExistence type="inferred from homology"/>
<name>B4D0J0_9BACT</name>
<evidence type="ECO:0000256" key="3">
    <source>
        <dbReference type="ARBA" id="ARBA00022741"/>
    </source>
</evidence>
<keyword evidence="10" id="KW-1185">Reference proteome</keyword>
<dbReference type="InterPro" id="IPR036555">
    <property type="entry name" value="NusA_N_sf"/>
</dbReference>
<dbReference type="InterPro" id="IPR044507">
    <property type="entry name" value="DltA-like"/>
</dbReference>
<keyword evidence="1" id="KW-0963">Cytoplasm</keyword>
<dbReference type="Pfam" id="PF13193">
    <property type="entry name" value="AMP-binding_C"/>
    <property type="match status" value="1"/>
</dbReference>